<dbReference type="InterPro" id="IPR013249">
    <property type="entry name" value="RNA_pol_sigma70_r4_t2"/>
</dbReference>
<proteinExistence type="inferred from homology"/>
<dbReference type="InterPro" id="IPR036388">
    <property type="entry name" value="WH-like_DNA-bd_sf"/>
</dbReference>
<organism evidence="7 8">
    <name type="scientific">Paracoccus liaowanqingii</name>
    <dbReference type="NCBI Taxonomy" id="2560053"/>
    <lineage>
        <taxon>Bacteria</taxon>
        <taxon>Pseudomonadati</taxon>
        <taxon>Pseudomonadota</taxon>
        <taxon>Alphaproteobacteria</taxon>
        <taxon>Rhodobacterales</taxon>
        <taxon>Paracoccaceae</taxon>
        <taxon>Paracoccus</taxon>
    </lineage>
</organism>
<evidence type="ECO:0000259" key="6">
    <source>
        <dbReference type="Pfam" id="PF08281"/>
    </source>
</evidence>
<dbReference type="GO" id="GO:0016987">
    <property type="term" value="F:sigma factor activity"/>
    <property type="evidence" value="ECO:0007669"/>
    <property type="project" value="UniProtKB-KW"/>
</dbReference>
<dbReference type="KEGG" id="plia:E4191_06320"/>
<dbReference type="Gene3D" id="1.10.1740.10">
    <property type="match status" value="1"/>
</dbReference>
<evidence type="ECO:0000256" key="1">
    <source>
        <dbReference type="ARBA" id="ARBA00010641"/>
    </source>
</evidence>
<dbReference type="InterPro" id="IPR013325">
    <property type="entry name" value="RNA_pol_sigma_r2"/>
</dbReference>
<sequence length="183" mass="20400">MTRTRDPILDLLTPLRRYAYALTRNRAEADDLVQDALLRGHEQRRQLGAGKAPGPWLRAILRNRFLDRRRHEVAQARREAQFAETTPQVIDAPQDSALRLSQLRRAFLDLPQDQREALELVAVEGLSYGDAGATLGVPAGTVMSRVSRARARLRAFEDGVPAEVPEPRPALKLVARSDPGGRP</sequence>
<dbReference type="NCBIfam" id="TIGR02937">
    <property type="entry name" value="sigma70-ECF"/>
    <property type="match status" value="1"/>
</dbReference>
<dbReference type="RefSeq" id="WP_135312655.1">
    <property type="nucleotide sequence ID" value="NZ_CP038439.1"/>
</dbReference>
<keyword evidence="3" id="KW-0731">Sigma factor</keyword>
<dbReference type="SUPFAM" id="SSF88946">
    <property type="entry name" value="Sigma2 domain of RNA polymerase sigma factors"/>
    <property type="match status" value="1"/>
</dbReference>
<gene>
    <name evidence="7" type="ORF">E4191_06320</name>
</gene>
<keyword evidence="2" id="KW-0805">Transcription regulation</keyword>
<dbReference type="Gene3D" id="1.10.10.10">
    <property type="entry name" value="Winged helix-like DNA-binding domain superfamily/Winged helix DNA-binding domain"/>
    <property type="match status" value="1"/>
</dbReference>
<name>A0A4P7HJU5_9RHOB</name>
<keyword evidence="4" id="KW-0804">Transcription</keyword>
<evidence type="ECO:0000259" key="5">
    <source>
        <dbReference type="Pfam" id="PF04542"/>
    </source>
</evidence>
<dbReference type="InterPro" id="IPR014284">
    <property type="entry name" value="RNA_pol_sigma-70_dom"/>
</dbReference>
<protein>
    <submittedName>
        <fullName evidence="7">Sigma-70 family RNA polymerase sigma factor</fullName>
    </submittedName>
</protein>
<dbReference type="Pfam" id="PF04542">
    <property type="entry name" value="Sigma70_r2"/>
    <property type="match status" value="1"/>
</dbReference>
<dbReference type="CDD" id="cd06171">
    <property type="entry name" value="Sigma70_r4"/>
    <property type="match status" value="1"/>
</dbReference>
<dbReference type="EMBL" id="CP038439">
    <property type="protein sequence ID" value="QBX34366.1"/>
    <property type="molecule type" value="Genomic_DNA"/>
</dbReference>
<evidence type="ECO:0000256" key="2">
    <source>
        <dbReference type="ARBA" id="ARBA00023015"/>
    </source>
</evidence>
<evidence type="ECO:0000256" key="4">
    <source>
        <dbReference type="ARBA" id="ARBA00023163"/>
    </source>
</evidence>
<dbReference type="SUPFAM" id="SSF88659">
    <property type="entry name" value="Sigma3 and sigma4 domains of RNA polymerase sigma factors"/>
    <property type="match status" value="1"/>
</dbReference>
<evidence type="ECO:0000313" key="8">
    <source>
        <dbReference type="Proteomes" id="UP000296374"/>
    </source>
</evidence>
<feature type="domain" description="RNA polymerase sigma factor 70 region 4 type 2" evidence="6">
    <location>
        <begin position="102"/>
        <end position="153"/>
    </location>
</feature>
<comment type="similarity">
    <text evidence="1">Belongs to the sigma-70 factor family. ECF subfamily.</text>
</comment>
<dbReference type="GO" id="GO:0006352">
    <property type="term" value="P:DNA-templated transcription initiation"/>
    <property type="evidence" value="ECO:0007669"/>
    <property type="project" value="InterPro"/>
</dbReference>
<dbReference type="Proteomes" id="UP000296374">
    <property type="component" value="Chromosome"/>
</dbReference>
<dbReference type="AlphaFoldDB" id="A0A4P7HJU5"/>
<feature type="domain" description="RNA polymerase sigma-70 region 2" evidence="5">
    <location>
        <begin position="12"/>
        <end position="71"/>
    </location>
</feature>
<accession>A0A4P7HJU5</accession>
<dbReference type="PANTHER" id="PTHR43133">
    <property type="entry name" value="RNA POLYMERASE ECF-TYPE SIGMA FACTO"/>
    <property type="match status" value="1"/>
</dbReference>
<dbReference type="PANTHER" id="PTHR43133:SF25">
    <property type="entry name" value="RNA POLYMERASE SIGMA FACTOR RFAY-RELATED"/>
    <property type="match status" value="1"/>
</dbReference>
<dbReference type="InterPro" id="IPR007627">
    <property type="entry name" value="RNA_pol_sigma70_r2"/>
</dbReference>
<reference evidence="8" key="1">
    <citation type="submission" date="2019-03" db="EMBL/GenBank/DDBJ databases">
        <authorList>
            <person name="Li J."/>
        </authorList>
    </citation>
    <scope>NUCLEOTIDE SEQUENCE [LARGE SCALE GENOMIC DNA]</scope>
    <source>
        <strain evidence="8">2251</strain>
    </source>
</reference>
<dbReference type="Pfam" id="PF08281">
    <property type="entry name" value="Sigma70_r4_2"/>
    <property type="match status" value="1"/>
</dbReference>
<dbReference type="GO" id="GO:0003677">
    <property type="term" value="F:DNA binding"/>
    <property type="evidence" value="ECO:0007669"/>
    <property type="project" value="InterPro"/>
</dbReference>
<dbReference type="InterPro" id="IPR039425">
    <property type="entry name" value="RNA_pol_sigma-70-like"/>
</dbReference>
<evidence type="ECO:0000313" key="7">
    <source>
        <dbReference type="EMBL" id="QBX34366.1"/>
    </source>
</evidence>
<dbReference type="NCBIfam" id="NF009164">
    <property type="entry name" value="PRK12511.1"/>
    <property type="match status" value="1"/>
</dbReference>
<evidence type="ECO:0000256" key="3">
    <source>
        <dbReference type="ARBA" id="ARBA00023082"/>
    </source>
</evidence>
<dbReference type="InterPro" id="IPR013324">
    <property type="entry name" value="RNA_pol_sigma_r3/r4-like"/>
</dbReference>